<evidence type="ECO:0000313" key="17">
    <source>
        <dbReference type="Proteomes" id="UP000282731"/>
    </source>
</evidence>
<reference evidence="14 15" key="3">
    <citation type="submission" date="2017-03" db="EMBL/GenBank/DDBJ databases">
        <authorList>
            <person name="Afonso C.L."/>
            <person name="Miller P.J."/>
            <person name="Scott M.A."/>
            <person name="Spackman E."/>
            <person name="Goraichik I."/>
            <person name="Dimitrov K.M."/>
            <person name="Suarez D.L."/>
            <person name="Swayne D.E."/>
        </authorList>
    </citation>
    <scope>NUCLEOTIDE SEQUENCE [LARGE SCALE GENOMIC DNA]</scope>
    <source>
        <strain evidence="7">6</strain>
        <strain evidence="15">6(3)</strain>
        <strain evidence="9">8</strain>
        <strain evidence="14">8(6)</strain>
        <strain evidence="8">ATCC 9175</strain>
        <strain evidence="10">CNRZ 920</strain>
    </source>
</reference>
<dbReference type="InterPro" id="IPR000620">
    <property type="entry name" value="EamA_dom"/>
</dbReference>
<evidence type="ECO:0000256" key="1">
    <source>
        <dbReference type="ARBA" id="ARBA00007362"/>
    </source>
</evidence>
<dbReference type="InterPro" id="IPR037185">
    <property type="entry name" value="EmrE-like"/>
</dbReference>
<dbReference type="AlphaFoldDB" id="A0A2H1HHZ5"/>
<reference evidence="17 18" key="5">
    <citation type="submission" date="2017-12" db="EMBL/GenBank/DDBJ databases">
        <authorList>
            <person name="Levesque S."/>
        </authorList>
    </citation>
    <scope>NUCLEOTIDE SEQUENCE [LARGE SCALE GENOMIC DNA]</scope>
    <source>
        <strain evidence="5 18">SMQ-1417</strain>
        <strain evidence="6 17">SMQ-1420</strain>
    </source>
</reference>
<reference evidence="12" key="2">
    <citation type="submission" date="2016-09" db="EMBL/GenBank/DDBJ databases">
        <title>Complete Genome Sequence of Brevibacterium linens SMQ-1335.</title>
        <authorList>
            <person name="de Melo A.G."/>
            <person name="Labrie S.J."/>
            <person name="Dumaresq J."/>
            <person name="Roberts R.J."/>
            <person name="Tremblay D.M."/>
            <person name="Moineau S."/>
        </authorList>
    </citation>
    <scope>NUCLEOTIDE SEQUENCE [LARGE SCALE GENOMIC DNA]</scope>
    <source>
        <strain evidence="12">SMQ-1335</strain>
    </source>
</reference>
<evidence type="ECO:0000259" key="3">
    <source>
        <dbReference type="Pfam" id="PF00892"/>
    </source>
</evidence>
<name>A0A2H1HHZ5_BREAU</name>
<evidence type="ECO:0000313" key="4">
    <source>
        <dbReference type="EMBL" id="AOP54929.1"/>
    </source>
</evidence>
<dbReference type="EMBL" id="FXYZ01000001">
    <property type="protein sequence ID" value="SMX62538.1"/>
    <property type="molecule type" value="Genomic_DNA"/>
</dbReference>
<dbReference type="GO" id="GO:0016020">
    <property type="term" value="C:membrane"/>
    <property type="evidence" value="ECO:0007669"/>
    <property type="project" value="InterPro"/>
</dbReference>
<evidence type="ECO:0000313" key="6">
    <source>
        <dbReference type="EMBL" id="AZT98412.1"/>
    </source>
</evidence>
<dbReference type="KEGG" id="blin:BLSMQ_3227"/>
<evidence type="ECO:0000313" key="9">
    <source>
        <dbReference type="EMBL" id="SMX76672.1"/>
    </source>
</evidence>
<reference evidence="17 18" key="7">
    <citation type="submission" date="2019-01" db="EMBL/GenBank/DDBJ databases">
        <title>Comparative genomic analysis of Brevibacterium aurantiacum sheds light on its evolution and its adaptation to smear-ripened cheeses.</title>
        <authorList>
            <person name="Moineau S."/>
        </authorList>
    </citation>
    <scope>NUCLEOTIDE SEQUENCE [LARGE SCALE GENOMIC DNA]</scope>
    <source>
        <strain evidence="5 18">SMQ-1417</strain>
        <strain evidence="6 17">SMQ-1420</strain>
    </source>
</reference>
<feature type="transmembrane region" description="Helical" evidence="2">
    <location>
        <begin position="223"/>
        <end position="247"/>
    </location>
</feature>
<evidence type="ECO:0000313" key="8">
    <source>
        <dbReference type="EMBL" id="SMX67880.1"/>
    </source>
</evidence>
<feature type="transmembrane region" description="Helical" evidence="2">
    <location>
        <begin position="73"/>
        <end position="91"/>
    </location>
</feature>
<dbReference type="EMBL" id="FXZI01000002">
    <property type="protein sequence ID" value="SMX76672.1"/>
    <property type="molecule type" value="Genomic_DNA"/>
</dbReference>
<comment type="similarity">
    <text evidence="1">Belongs to the EamA transporter family.</text>
</comment>
<keyword evidence="2" id="KW-0472">Membrane</keyword>
<feature type="transmembrane region" description="Helical" evidence="2">
    <location>
        <begin position="182"/>
        <end position="203"/>
    </location>
</feature>
<dbReference type="PATRIC" id="fig|1703.10.peg.3336"/>
<dbReference type="EMBL" id="CP025334">
    <property type="protein sequence ID" value="AZT98412.1"/>
    <property type="molecule type" value="Genomic_DNA"/>
</dbReference>
<evidence type="ECO:0000313" key="11">
    <source>
        <dbReference type="EMBL" id="TGD40796.1"/>
    </source>
</evidence>
<evidence type="ECO:0000313" key="18">
    <source>
        <dbReference type="Proteomes" id="UP000283000"/>
    </source>
</evidence>
<reference evidence="13 16" key="4">
    <citation type="submission" date="2017-03" db="EMBL/GenBank/DDBJ databases">
        <authorList>
            <person name="Monnet C."/>
        </authorList>
    </citation>
    <scope>NUCLEOTIDE SEQUENCE [LARGE SCALE GENOMIC DNA]</scope>
    <source>
        <strain evidence="16">ATCC 9175</strain>
        <strain evidence="13">CNRZ 920</strain>
    </source>
</reference>
<evidence type="ECO:0000256" key="2">
    <source>
        <dbReference type="SAM" id="Phobius"/>
    </source>
</evidence>
<evidence type="ECO:0000313" key="13">
    <source>
        <dbReference type="Proteomes" id="UP000234289"/>
    </source>
</evidence>
<feature type="transmembrane region" description="Helical" evidence="2">
    <location>
        <begin position="124"/>
        <end position="143"/>
    </location>
</feature>
<dbReference type="Proteomes" id="UP000234289">
    <property type="component" value="Unassembled WGS sequence"/>
</dbReference>
<feature type="transmembrane region" description="Helical" evidence="2">
    <location>
        <begin position="278"/>
        <end position="296"/>
    </location>
</feature>
<organism evidence="7 15">
    <name type="scientific">Brevibacterium aurantiacum</name>
    <dbReference type="NCBI Taxonomy" id="273384"/>
    <lineage>
        <taxon>Bacteria</taxon>
        <taxon>Bacillati</taxon>
        <taxon>Actinomycetota</taxon>
        <taxon>Actinomycetes</taxon>
        <taxon>Micrococcales</taxon>
        <taxon>Brevibacteriaceae</taxon>
        <taxon>Brevibacterium</taxon>
    </lineage>
</organism>
<evidence type="ECO:0000313" key="16">
    <source>
        <dbReference type="Proteomes" id="UP000234525"/>
    </source>
</evidence>
<dbReference type="Proteomes" id="UP000282731">
    <property type="component" value="Chromosome"/>
</dbReference>
<dbReference type="PANTHER" id="PTHR22911">
    <property type="entry name" value="ACYL-MALONYL CONDENSING ENZYME-RELATED"/>
    <property type="match status" value="1"/>
</dbReference>
<proteinExistence type="inferred from homology"/>
<reference evidence="4" key="1">
    <citation type="submission" date="2016-09" db="EMBL/GenBank/DDBJ databases">
        <title>Complete Genome Sequence of Brevibacterium aurantiacum SMQ-1335.</title>
        <authorList>
            <person name="de Melo A.G."/>
            <person name="Labrie S.J."/>
            <person name="Dumaresq J."/>
            <person name="Roberts R.J."/>
            <person name="Tremblay D.M."/>
            <person name="Moineau S."/>
        </authorList>
    </citation>
    <scope>NUCLEOTIDE SEQUENCE</scope>
    <source>
        <strain evidence="4">SMQ-1335</strain>
    </source>
</reference>
<feature type="domain" description="EamA" evidence="3">
    <location>
        <begin position="7"/>
        <end position="142"/>
    </location>
</feature>
<gene>
    <name evidence="8" type="ORF">BAUR9175_00629</name>
    <name evidence="10" type="ORF">BAUR920_02877</name>
    <name evidence="7" type="ORF">BAURA63_00059</name>
    <name evidence="9" type="ORF">BAURA86_00755</name>
    <name evidence="4" type="ORF">BLSMQ_3227</name>
    <name evidence="5" type="ORF">CXR23_16940</name>
    <name evidence="6" type="ORF">CXR27_16505</name>
    <name evidence="11" type="ORF">EB834_01835</name>
</gene>
<dbReference type="EMBL" id="RHFF01000001">
    <property type="protein sequence ID" value="TGD40796.1"/>
    <property type="molecule type" value="Genomic_DNA"/>
</dbReference>
<dbReference type="EMBL" id="FXZG01000019">
    <property type="protein sequence ID" value="SMX95460.1"/>
    <property type="molecule type" value="Genomic_DNA"/>
</dbReference>
<feature type="transmembrane region" description="Helical" evidence="2">
    <location>
        <begin position="97"/>
        <end position="117"/>
    </location>
</feature>
<dbReference type="EMBL" id="CP025330">
    <property type="protein sequence ID" value="AZT94627.1"/>
    <property type="molecule type" value="Genomic_DNA"/>
</dbReference>
<keyword evidence="2" id="KW-1133">Transmembrane helix</keyword>
<dbReference type="eggNOG" id="COG0697">
    <property type="taxonomic scope" value="Bacteria"/>
</dbReference>
<dbReference type="OrthoDB" id="154915at2"/>
<dbReference type="Pfam" id="PF00892">
    <property type="entry name" value="EamA"/>
    <property type="match status" value="2"/>
</dbReference>
<evidence type="ECO:0000313" key="7">
    <source>
        <dbReference type="EMBL" id="SMX62538.1"/>
    </source>
</evidence>
<reference evidence="11 19" key="6">
    <citation type="submission" date="2018-10" db="EMBL/GenBank/DDBJ databases">
        <title>Brevibacterium genomes from Austrain hard cheese rinds.</title>
        <authorList>
            <person name="Anast J.M."/>
            <person name="Dzieciol M."/>
            <person name="Schultz D.L."/>
            <person name="Mann E."/>
            <person name="Wagner M."/>
            <person name="Schmitz-Esser S."/>
        </authorList>
    </citation>
    <scope>NUCLEOTIDE SEQUENCE [LARGE SCALE GENOMIC DNA]</scope>
    <source>
        <strain evidence="11 19">L261</strain>
    </source>
</reference>
<dbReference type="Proteomes" id="UP000234327">
    <property type="component" value="Unassembled WGS sequence"/>
</dbReference>
<feature type="transmembrane region" description="Helical" evidence="2">
    <location>
        <begin position="254"/>
        <end position="272"/>
    </location>
</feature>
<evidence type="ECO:0000313" key="19">
    <source>
        <dbReference type="Proteomes" id="UP000297736"/>
    </source>
</evidence>
<dbReference type="Proteomes" id="UP000283000">
    <property type="component" value="Chromosome"/>
</dbReference>
<dbReference type="EMBL" id="CP017150">
    <property type="protein sequence ID" value="AOP54929.1"/>
    <property type="molecule type" value="Genomic_DNA"/>
</dbReference>
<evidence type="ECO:0000313" key="15">
    <source>
        <dbReference type="Proteomes" id="UP000234327"/>
    </source>
</evidence>
<evidence type="ECO:0000313" key="5">
    <source>
        <dbReference type="EMBL" id="AZT94627.1"/>
    </source>
</evidence>
<accession>A0A2H1HHZ5</accession>
<dbReference type="GeneID" id="60907496"/>
<dbReference type="PANTHER" id="PTHR22911:SF79">
    <property type="entry name" value="MOBA-LIKE NTP TRANSFERASE DOMAIN-CONTAINING PROTEIN"/>
    <property type="match status" value="1"/>
</dbReference>
<evidence type="ECO:0000313" key="14">
    <source>
        <dbReference type="Proteomes" id="UP000234300"/>
    </source>
</evidence>
<dbReference type="Proteomes" id="UP000234300">
    <property type="component" value="Unassembled WGS sequence"/>
</dbReference>
<keyword evidence="16" id="KW-1185">Reference proteome</keyword>
<evidence type="ECO:0000313" key="10">
    <source>
        <dbReference type="EMBL" id="SMX95460.1"/>
    </source>
</evidence>
<dbReference type="Proteomes" id="UP000297736">
    <property type="component" value="Unassembled WGS sequence"/>
</dbReference>
<evidence type="ECO:0000313" key="12">
    <source>
        <dbReference type="Proteomes" id="UP000094793"/>
    </source>
</evidence>
<dbReference type="RefSeq" id="WP_035278244.1">
    <property type="nucleotide sequence ID" value="NZ_AAGP01000004.1"/>
</dbReference>
<dbReference type="SUPFAM" id="SSF103481">
    <property type="entry name" value="Multidrug resistance efflux transporter EmrE"/>
    <property type="match status" value="2"/>
</dbReference>
<feature type="transmembrane region" description="Helical" evidence="2">
    <location>
        <begin position="40"/>
        <end position="61"/>
    </location>
</feature>
<dbReference type="Proteomes" id="UP000234525">
    <property type="component" value="Unassembled WGS sequence"/>
</dbReference>
<sequence length="319" mass="34080">MSRTVVMGFLLTLASAFFFAVSGPIAKTMYEIGWTPGSVVLIRLAGSAVLLLVPSIIALRGRWDEVRRHWKTVLTYGLVSMAGVQGFYFVAVEHLTVAVALLLEMTAPMLIVFWIWARTRTRPATVTFIGVVVSMIGLVLILNLRNSDISIFGVVMALAAAVCLASYFLVSAKDSINVPPVALTGLGMGVGALAMSLIVFTGVMPAGAVAADVDFGGYKVSWILPMAMIVVFTVGAYITGILGLRYIGATVGSFVNLIEVPFSVIVAWLILFEMPAPIQLFGGVFIVAGVGFIKWGEARLARRVASREVVVTSEELVSV</sequence>
<keyword evidence="2" id="KW-0812">Transmembrane</keyword>
<dbReference type="Proteomes" id="UP000094793">
    <property type="component" value="Chromosome"/>
</dbReference>
<feature type="transmembrane region" description="Helical" evidence="2">
    <location>
        <begin position="149"/>
        <end position="170"/>
    </location>
</feature>
<dbReference type="EMBL" id="FXZB01000003">
    <property type="protein sequence ID" value="SMX67880.1"/>
    <property type="molecule type" value="Genomic_DNA"/>
</dbReference>
<feature type="domain" description="EamA" evidence="3">
    <location>
        <begin position="152"/>
        <end position="293"/>
    </location>
</feature>
<protein>
    <submittedName>
        <fullName evidence="5">EamA family transporter</fullName>
    </submittedName>
    <submittedName>
        <fullName evidence="7">Threonine/homoserine efflux transporter RhtA</fullName>
    </submittedName>
</protein>
<accession>A0A1D7W7B7</accession>